<feature type="region of interest" description="Disordered" evidence="10">
    <location>
        <begin position="566"/>
        <end position="591"/>
    </location>
</feature>
<dbReference type="PANTHER" id="PTHR23335">
    <property type="entry name" value="CALMODULIN-BINDING TRANSCRIPTION ACTIVATOR CAMTA"/>
    <property type="match status" value="1"/>
</dbReference>
<dbReference type="PROSITE" id="PS50096">
    <property type="entry name" value="IQ"/>
    <property type="match status" value="2"/>
</dbReference>
<feature type="region of interest" description="Disordered" evidence="10">
    <location>
        <begin position="1727"/>
        <end position="1764"/>
    </location>
</feature>
<keyword evidence="5" id="KW-0040">ANK repeat</keyword>
<accession>W4VR49</accession>
<feature type="domain" description="CG-1" evidence="11">
    <location>
        <begin position="303"/>
        <end position="428"/>
    </location>
</feature>
<feature type="compositionally biased region" description="Polar residues" evidence="10">
    <location>
        <begin position="1924"/>
        <end position="1935"/>
    </location>
</feature>
<evidence type="ECO:0000313" key="12">
    <source>
        <dbReference type="EMBL" id="JAB55123.1"/>
    </source>
</evidence>
<dbReference type="Pfam" id="PF01833">
    <property type="entry name" value="TIG"/>
    <property type="match status" value="1"/>
</dbReference>
<feature type="region of interest" description="Disordered" evidence="10">
    <location>
        <begin position="1453"/>
        <end position="1506"/>
    </location>
</feature>
<organism evidence="12">
    <name type="scientific">Corethrella appendiculata</name>
    <dbReference type="NCBI Taxonomy" id="1370023"/>
    <lineage>
        <taxon>Eukaryota</taxon>
        <taxon>Metazoa</taxon>
        <taxon>Ecdysozoa</taxon>
        <taxon>Arthropoda</taxon>
        <taxon>Hexapoda</taxon>
        <taxon>Insecta</taxon>
        <taxon>Pterygota</taxon>
        <taxon>Neoptera</taxon>
        <taxon>Endopterygota</taxon>
        <taxon>Diptera</taxon>
        <taxon>Nematocera</taxon>
        <taxon>Culicoidea</taxon>
        <taxon>Chaoboridae</taxon>
        <taxon>Corethrella</taxon>
    </lineage>
</organism>
<evidence type="ECO:0000256" key="1">
    <source>
        <dbReference type="ARBA" id="ARBA00004123"/>
    </source>
</evidence>
<dbReference type="SMART" id="SM00015">
    <property type="entry name" value="IQ"/>
    <property type="match status" value="3"/>
</dbReference>
<feature type="region of interest" description="Disordered" evidence="10">
    <location>
        <begin position="1527"/>
        <end position="1549"/>
    </location>
</feature>
<feature type="compositionally biased region" description="Low complexity" evidence="10">
    <location>
        <begin position="605"/>
        <end position="627"/>
    </location>
</feature>
<comment type="similarity">
    <text evidence="2">Belongs to the CAMTA family.</text>
</comment>
<evidence type="ECO:0000256" key="10">
    <source>
        <dbReference type="SAM" id="MobiDB-lite"/>
    </source>
</evidence>
<sequence>PTEETSDGNIEMTKVTSQDKKISVIETTTITNTTSTATATTTTRNANNVQATIQQQLQQPQTSHQPQHNIILVRGSRSENGQIILQNTHELLNLLSSTGADDDNKPILLQHPRIKTTATKTNNELTGSVVNTGTNTTTGNTILFQPATIKNGTVDGGTILLQSTNLKKNNLTAPEGSIILQQRLNKNGSTDGPILLQTLKRLDKSQSILVIRNTSNNSATASSSSSTTTSSGLTISNAAASNAAVIASTSSLSSTLTTTRSTNILTDELFDKKEIISQQKSNIPLGNDGEPIKLPDNLESLPRADHFPTQRHRWNTNEEIAAILISFDKHSEWQSKEVKTRPKSGSMLLYSRKKVRYRRDGYCWKKRKDGKTTREDHMKLKVQGTECIYGCYVHSAILPTFHRRCYWLLQNPDIVLVHYLNVPYPDDNKMAVITPSLALWGDKKEWTKEELVSQLKPMFFSEDEPDASNEIEISTAETVEAIVSQLMEKQRLARQAALVKQLECGCPDSTCADGKSCSHPMRRITAAKNNESNKKNDSNQVSSTTPNVLVSSRIYPRWIDRRSREQQHNNNNNNNNNNLVDNSSSRSATPKTIDSSIHFQVIPTSSQSNSIRSLNNSNSISSNTSSNQLTSVNNHIITTTSTQSNHQMVTSHRNNHHMIIGGNSNNSNTNNNQLSAVVSHSIINNSNNNNNRDTNLIDNHQQQQHQQLQQQQQHISMITNHHPHHHQLQQQQQQQHHENQHQRQTNLINNNNNRITVNNSINNAPIVTSAPPLVLSLSQIQGTTGSLLILNGQQQSFVCQPQQRKLDKDNNCNNKINSSPSRSSSSSLSTGTTATLLTNLIPKQEIMDSTTTSSMQHQVDNGETNNNNKQHFDFNTMSFQSTRNNTPISSPHDMTDGVDNSKSHHNTNHHHDALPFFETLDLSQEDIQKTLSANMPLGHHNHPNDDQMNGEINPMDFIENCTDTHNAVDDDVFVNLDAFDMLVEFPDLELDARNNFLHATTAPISASNGTIESTNENSFLKSHDSNHQSNNNSNDLTHHEVSTITDYSPEWAYPEGGVKVLVTGPWNSTSSYTVLFDSFPVPTTLVQTGVLRCYCPAHEVGVVQLQVACDGYVISNSTNFEYKSPPKLETKCEGNSNDVLYKFNLLNRLESIDDKLQIKIEPGEMPEDSALFSQPNFEDRLVSYCQTLSSKVWRSMTPGTWITNHNGMTLLHLASALGYSKLVCAMLAWKAENSSVILEVEIDALSQDQEGYTPLMWACSKGHFETAIVLYKFNHNALNVKNCYEQSSLDVAKCKGYNEIVSELERLEGGRVNKKQSNNSSIKIITTTTKLPPTNSITSSSQIDNKDNNNNNNDSNSNDNNSNNNDNNSNDSDNSTNNFLHDLNTFNYDNPLTSLTNDNSNSDNFDLSSSSSPPPYHQSLSSRSFSPNNNNENNQNNVNSKNHSQLQQCNYLLDNNNSNPMLSNSLSPNSDSNRSHDGVFLRPDAVLVSGQSPPGAKLSKRPSVDSGINIDIRSSLSRTGKALRDAQRLSNRMDRSMSLPLSSNSPQSINNYDNGDSFSLSVDHVTDLSLSQITSGNCGSLNSSNSLLSPLRKMDFALCEVSAAETSPIGEQPETQDDDDEVLQQDNNEINQGGGVVGESDAKVLTLAEQIIAAMPERIKNESEEIMSLGSPLPETLTDDTSGMGMLNDSFMEPLLDSLPSSQFDQEFNFEFSDHNYRYHDVGTPCSSLSPASSGPLQSPASYTIPQDPPMGSPSPPPTTKDFTEFLQASNSTPSPFEADFSNLKLTDREQRELYEAAKCIQKAYRSYKGRKKLEEQDKERTAAVVIQNYYRRYKQYAYYRQMTHAALVIQNGYRSYCENKRFKKSQSSSTSVSGVGVASSSLSSSVVTNPNSSSSIGSIVGGHDSTSSQCIQSYYRSYRNEQAKTQNANSSKEPSPSGPLKRTYSQRTQNQAARKIQQFMRQSKNKLQRERAEKERLVHLRDREYLQNLQCHALQEEQHSNNNNIVPK</sequence>
<dbReference type="GO" id="GO:0048731">
    <property type="term" value="P:system development"/>
    <property type="evidence" value="ECO:0007669"/>
    <property type="project" value="UniProtKB-ARBA"/>
</dbReference>
<keyword evidence="8" id="KW-0539">Nucleus</keyword>
<feature type="non-terminal residue" evidence="12">
    <location>
        <position position="1"/>
    </location>
</feature>
<evidence type="ECO:0000256" key="6">
    <source>
        <dbReference type="ARBA" id="ARBA00023159"/>
    </source>
</evidence>
<feature type="compositionally biased region" description="Polar residues" evidence="10">
    <location>
        <begin position="1727"/>
        <end position="1745"/>
    </location>
</feature>
<dbReference type="GO" id="GO:0003712">
    <property type="term" value="F:transcription coregulator activity"/>
    <property type="evidence" value="ECO:0007669"/>
    <property type="project" value="TreeGrafter"/>
</dbReference>
<feature type="region of interest" description="Disordered" evidence="10">
    <location>
        <begin position="1883"/>
        <end position="1907"/>
    </location>
</feature>
<dbReference type="Gene3D" id="2.60.40.10">
    <property type="entry name" value="Immunoglobulins"/>
    <property type="match status" value="1"/>
</dbReference>
<feature type="compositionally biased region" description="Low complexity" evidence="10">
    <location>
        <begin position="818"/>
        <end position="831"/>
    </location>
</feature>
<dbReference type="SMART" id="SM01076">
    <property type="entry name" value="CG-1"/>
    <property type="match status" value="1"/>
</dbReference>
<feature type="compositionally biased region" description="Low complexity" evidence="10">
    <location>
        <begin position="1323"/>
        <end position="1378"/>
    </location>
</feature>
<dbReference type="PROSITE" id="PS51437">
    <property type="entry name" value="CG_1"/>
    <property type="match status" value="1"/>
</dbReference>
<comment type="subunit">
    <text evidence="9">May interact with calmodulin.</text>
</comment>
<evidence type="ECO:0000256" key="5">
    <source>
        <dbReference type="ARBA" id="ARBA00023043"/>
    </source>
</evidence>
<protein>
    <submittedName>
        <fullName evidence="12">Putative calmodulin-binding transcription activator camta drome</fullName>
    </submittedName>
</protein>
<dbReference type="SUPFAM" id="SSF48403">
    <property type="entry name" value="Ankyrin repeat"/>
    <property type="match status" value="1"/>
</dbReference>
<dbReference type="GO" id="GO:0048468">
    <property type="term" value="P:cell development"/>
    <property type="evidence" value="ECO:0007669"/>
    <property type="project" value="UniProtKB-ARBA"/>
</dbReference>
<evidence type="ECO:0000256" key="4">
    <source>
        <dbReference type="ARBA" id="ARBA00023015"/>
    </source>
</evidence>
<dbReference type="Pfam" id="PF12796">
    <property type="entry name" value="Ank_2"/>
    <property type="match status" value="1"/>
</dbReference>
<dbReference type="GO" id="GO:0006357">
    <property type="term" value="P:regulation of transcription by RNA polymerase II"/>
    <property type="evidence" value="ECO:0007669"/>
    <property type="project" value="TreeGrafter"/>
</dbReference>
<feature type="compositionally biased region" description="Polar residues" evidence="10">
    <location>
        <begin position="1539"/>
        <end position="1549"/>
    </location>
</feature>
<feature type="region of interest" description="Disordered" evidence="10">
    <location>
        <begin position="1015"/>
        <end position="1037"/>
    </location>
</feature>
<dbReference type="GO" id="GO:0003690">
    <property type="term" value="F:double-stranded DNA binding"/>
    <property type="evidence" value="ECO:0007669"/>
    <property type="project" value="TreeGrafter"/>
</dbReference>
<dbReference type="Pfam" id="PF03859">
    <property type="entry name" value="CG-1"/>
    <property type="match status" value="1"/>
</dbReference>
<feature type="region of interest" description="Disordered" evidence="10">
    <location>
        <begin position="1922"/>
        <end position="1951"/>
    </location>
</feature>
<comment type="subcellular location">
    <subcellularLocation>
        <location evidence="1">Nucleus</location>
    </subcellularLocation>
</comment>
<dbReference type="InterPro" id="IPR036770">
    <property type="entry name" value="Ankyrin_rpt-contain_sf"/>
</dbReference>
<dbReference type="InterPro" id="IPR027417">
    <property type="entry name" value="P-loop_NTPase"/>
</dbReference>
<dbReference type="InterPro" id="IPR002110">
    <property type="entry name" value="Ankyrin_rpt"/>
</dbReference>
<dbReference type="SMART" id="SM00248">
    <property type="entry name" value="ANK"/>
    <property type="match status" value="2"/>
</dbReference>
<feature type="region of interest" description="Disordered" evidence="10">
    <location>
        <begin position="1323"/>
        <end position="1441"/>
    </location>
</feature>
<keyword evidence="3" id="KW-0677">Repeat</keyword>
<dbReference type="Gene3D" id="1.25.40.20">
    <property type="entry name" value="Ankyrin repeat-containing domain"/>
    <property type="match status" value="1"/>
</dbReference>
<evidence type="ECO:0000256" key="3">
    <source>
        <dbReference type="ARBA" id="ARBA00022737"/>
    </source>
</evidence>
<dbReference type="InterPro" id="IPR013783">
    <property type="entry name" value="Ig-like_fold"/>
</dbReference>
<dbReference type="SUPFAM" id="SSF81296">
    <property type="entry name" value="E set domains"/>
    <property type="match status" value="1"/>
</dbReference>
<keyword evidence="4" id="KW-0805">Transcription regulation</keyword>
<feature type="compositionally biased region" description="Pro residues" evidence="10">
    <location>
        <begin position="1747"/>
        <end position="1759"/>
    </location>
</feature>
<feature type="compositionally biased region" description="Low complexity" evidence="10">
    <location>
        <begin position="1883"/>
        <end position="1903"/>
    </location>
</feature>
<dbReference type="InterPro" id="IPR014756">
    <property type="entry name" value="Ig_E-set"/>
</dbReference>
<dbReference type="CDD" id="cd23767">
    <property type="entry name" value="IQCD"/>
    <property type="match status" value="1"/>
</dbReference>
<evidence type="ECO:0000256" key="9">
    <source>
        <dbReference type="ARBA" id="ARBA00029480"/>
    </source>
</evidence>
<keyword evidence="7" id="KW-0804">Transcription</keyword>
<name>W4VR49_9DIPT</name>
<dbReference type="InterPro" id="IPR002909">
    <property type="entry name" value="IPT_dom"/>
</dbReference>
<evidence type="ECO:0000259" key="11">
    <source>
        <dbReference type="PROSITE" id="PS51437"/>
    </source>
</evidence>
<feature type="region of interest" description="Disordered" evidence="10">
    <location>
        <begin position="604"/>
        <end position="627"/>
    </location>
</feature>
<dbReference type="InterPro" id="IPR005559">
    <property type="entry name" value="CG-1_dom"/>
</dbReference>
<feature type="compositionally biased region" description="Low complexity" evidence="10">
    <location>
        <begin position="1390"/>
        <end position="1441"/>
    </location>
</feature>
<dbReference type="GO" id="GO:0005634">
    <property type="term" value="C:nucleus"/>
    <property type="evidence" value="ECO:0007669"/>
    <property type="project" value="UniProtKB-SubCell"/>
</dbReference>
<proteinExistence type="evidence at transcript level"/>
<feature type="compositionally biased region" description="Polar residues" evidence="10">
    <location>
        <begin position="579"/>
        <end position="591"/>
    </location>
</feature>
<dbReference type="EMBL" id="GANO01004748">
    <property type="protein sequence ID" value="JAB55123.1"/>
    <property type="molecule type" value="mRNA"/>
</dbReference>
<feature type="compositionally biased region" description="Low complexity" evidence="10">
    <location>
        <begin position="569"/>
        <end position="578"/>
    </location>
</feature>
<feature type="region of interest" description="Disordered" evidence="10">
    <location>
        <begin position="526"/>
        <end position="547"/>
    </location>
</feature>
<dbReference type="PANTHER" id="PTHR23335:SF1">
    <property type="entry name" value="CALMODULIN-BINDING TRANSCRIPTION ACTIVATOR, ISOFORM F"/>
    <property type="match status" value="1"/>
</dbReference>
<feature type="region of interest" description="Disordered" evidence="10">
    <location>
        <begin position="806"/>
        <end position="831"/>
    </location>
</feature>
<dbReference type="Gene3D" id="1.20.5.190">
    <property type="match status" value="1"/>
</dbReference>
<evidence type="ECO:0000256" key="7">
    <source>
        <dbReference type="ARBA" id="ARBA00023163"/>
    </source>
</evidence>
<feature type="region of interest" description="Disordered" evidence="10">
    <location>
        <begin position="722"/>
        <end position="743"/>
    </location>
</feature>
<dbReference type="InterPro" id="IPR000048">
    <property type="entry name" value="IQ_motif_EF-hand-BS"/>
</dbReference>
<dbReference type="CDD" id="cd00102">
    <property type="entry name" value="IPT"/>
    <property type="match status" value="1"/>
</dbReference>
<dbReference type="SUPFAM" id="SSF52540">
    <property type="entry name" value="P-loop containing nucleoside triphosphate hydrolases"/>
    <property type="match status" value="1"/>
</dbReference>
<keyword evidence="6" id="KW-0010">Activator</keyword>
<reference evidence="12" key="1">
    <citation type="journal article" date="2014" name="Insect Biochem. Mol. Biol.">
        <title>An insight into the sialome of the frog biting fly, Corethrella appendiculata.</title>
        <authorList>
            <person name="Ribeiro J.M.C."/>
            <person name="Chagas A.C."/>
            <person name="Pham V.M."/>
            <person name="Lounibos L.P."/>
            <person name="Calvo E."/>
        </authorList>
    </citation>
    <scope>NUCLEOTIDE SEQUENCE</scope>
    <source>
        <tissue evidence="12">Salivary glands</tissue>
    </source>
</reference>
<feature type="compositionally biased region" description="Low complexity" evidence="10">
    <location>
        <begin position="1453"/>
        <end position="1472"/>
    </location>
</feature>
<evidence type="ECO:0000256" key="8">
    <source>
        <dbReference type="ARBA" id="ARBA00023242"/>
    </source>
</evidence>
<dbReference type="FunFam" id="2.60.40.10:FF:000089">
    <property type="entry name" value="calmodulin-binding transcription activator 2 isoform X1"/>
    <property type="match status" value="1"/>
</dbReference>
<dbReference type="FunFam" id="1.20.5.190:FF:000065">
    <property type="entry name" value="Calmodulin-binding transcription activator (Camta), drome"/>
    <property type="match status" value="1"/>
</dbReference>
<evidence type="ECO:0000256" key="2">
    <source>
        <dbReference type="ARBA" id="ARBA00008267"/>
    </source>
</evidence>